<dbReference type="Proteomes" id="UP001055811">
    <property type="component" value="Linkage Group LG04"/>
</dbReference>
<organism evidence="1 2">
    <name type="scientific">Cichorium intybus</name>
    <name type="common">Chicory</name>
    <dbReference type="NCBI Taxonomy" id="13427"/>
    <lineage>
        <taxon>Eukaryota</taxon>
        <taxon>Viridiplantae</taxon>
        <taxon>Streptophyta</taxon>
        <taxon>Embryophyta</taxon>
        <taxon>Tracheophyta</taxon>
        <taxon>Spermatophyta</taxon>
        <taxon>Magnoliopsida</taxon>
        <taxon>eudicotyledons</taxon>
        <taxon>Gunneridae</taxon>
        <taxon>Pentapetalae</taxon>
        <taxon>asterids</taxon>
        <taxon>campanulids</taxon>
        <taxon>Asterales</taxon>
        <taxon>Asteraceae</taxon>
        <taxon>Cichorioideae</taxon>
        <taxon>Cichorieae</taxon>
        <taxon>Cichoriinae</taxon>
        <taxon>Cichorium</taxon>
    </lineage>
</organism>
<keyword evidence="2" id="KW-1185">Reference proteome</keyword>
<evidence type="ECO:0000313" key="2">
    <source>
        <dbReference type="Proteomes" id="UP001055811"/>
    </source>
</evidence>
<proteinExistence type="predicted"/>
<comment type="caution">
    <text evidence="1">The sequence shown here is derived from an EMBL/GenBank/DDBJ whole genome shotgun (WGS) entry which is preliminary data.</text>
</comment>
<dbReference type="EMBL" id="CM042012">
    <property type="protein sequence ID" value="KAI3750734.1"/>
    <property type="molecule type" value="Genomic_DNA"/>
</dbReference>
<reference evidence="1 2" key="2">
    <citation type="journal article" date="2022" name="Mol. Ecol. Resour.">
        <title>The genomes of chicory, endive, great burdock and yacon provide insights into Asteraceae paleo-polyploidization history and plant inulin production.</title>
        <authorList>
            <person name="Fan W."/>
            <person name="Wang S."/>
            <person name="Wang H."/>
            <person name="Wang A."/>
            <person name="Jiang F."/>
            <person name="Liu H."/>
            <person name="Zhao H."/>
            <person name="Xu D."/>
            <person name="Zhang Y."/>
        </authorList>
    </citation>
    <scope>NUCLEOTIDE SEQUENCE [LARGE SCALE GENOMIC DNA]</scope>
    <source>
        <strain evidence="2">cv. Punajuju</strain>
        <tissue evidence="1">Leaves</tissue>
    </source>
</reference>
<name>A0ACB9DVM0_CICIN</name>
<sequence>MEKERQKLEVAESNPKKVKSVNITLDYSAQRLASPFPQNPKKTDPTDKKVANEIHDTHCDVKYEMRTKYKNESRGSRVLLYLEGLRFDGVDVERGRPSICCWNASTMRLCEDLEMASGGFGMGVIRDIVGREETQEE</sequence>
<accession>A0ACB9DVM0</accession>
<gene>
    <name evidence="1" type="ORF">L2E82_21506</name>
</gene>
<protein>
    <submittedName>
        <fullName evidence="1">Uncharacterized protein</fullName>
    </submittedName>
</protein>
<evidence type="ECO:0000313" key="1">
    <source>
        <dbReference type="EMBL" id="KAI3750734.1"/>
    </source>
</evidence>
<reference evidence="2" key="1">
    <citation type="journal article" date="2022" name="Mol. Ecol. Resour.">
        <title>The genomes of chicory, endive, great burdock and yacon provide insights into Asteraceae palaeo-polyploidization history and plant inulin production.</title>
        <authorList>
            <person name="Fan W."/>
            <person name="Wang S."/>
            <person name="Wang H."/>
            <person name="Wang A."/>
            <person name="Jiang F."/>
            <person name="Liu H."/>
            <person name="Zhao H."/>
            <person name="Xu D."/>
            <person name="Zhang Y."/>
        </authorList>
    </citation>
    <scope>NUCLEOTIDE SEQUENCE [LARGE SCALE GENOMIC DNA]</scope>
    <source>
        <strain evidence="2">cv. Punajuju</strain>
    </source>
</reference>